<dbReference type="Gene3D" id="3.30.450.20">
    <property type="entry name" value="PAS domain"/>
    <property type="match status" value="1"/>
</dbReference>
<keyword evidence="12" id="KW-1133">Transmembrane helix</keyword>
<dbReference type="OrthoDB" id="342253at2157"/>
<dbReference type="InterPro" id="IPR003661">
    <property type="entry name" value="HisK_dim/P_dom"/>
</dbReference>
<dbReference type="Pfam" id="PF00512">
    <property type="entry name" value="HisKA"/>
    <property type="match status" value="1"/>
</dbReference>
<dbReference type="EC" id="2.7.13.3" evidence="3"/>
<feature type="domain" description="HAMP" evidence="16">
    <location>
        <begin position="303"/>
        <end position="356"/>
    </location>
</feature>
<dbReference type="FunFam" id="1.10.287.130:FF:000038">
    <property type="entry name" value="Sensory transduction histidine kinase"/>
    <property type="match status" value="1"/>
</dbReference>
<organism evidence="17 18">
    <name type="scientific">Methanosarcina horonobensis HB-1 = JCM 15518</name>
    <dbReference type="NCBI Taxonomy" id="1434110"/>
    <lineage>
        <taxon>Archaea</taxon>
        <taxon>Methanobacteriati</taxon>
        <taxon>Methanobacteriota</taxon>
        <taxon>Stenosarchaea group</taxon>
        <taxon>Methanomicrobia</taxon>
        <taxon>Methanosarcinales</taxon>
        <taxon>Methanosarcinaceae</taxon>
        <taxon>Methanosarcina</taxon>
    </lineage>
</organism>
<dbReference type="SUPFAM" id="SSF47384">
    <property type="entry name" value="Homodimeric domain of signal transducing histidine kinase"/>
    <property type="match status" value="1"/>
</dbReference>
<dbReference type="SMART" id="SM00304">
    <property type="entry name" value="HAMP"/>
    <property type="match status" value="1"/>
</dbReference>
<dbReference type="InterPro" id="IPR007892">
    <property type="entry name" value="CHASE4"/>
</dbReference>
<dbReference type="HOGENOM" id="CLU_009587_1_0_2"/>
<dbReference type="PRINTS" id="PR00344">
    <property type="entry name" value="BCTRLSENSOR"/>
</dbReference>
<dbReference type="SUPFAM" id="SSF55785">
    <property type="entry name" value="PYP-like sensor domain (PAS domain)"/>
    <property type="match status" value="1"/>
</dbReference>
<dbReference type="GO" id="GO:0005524">
    <property type="term" value="F:ATP binding"/>
    <property type="evidence" value="ECO:0007669"/>
    <property type="project" value="UniProtKB-KW"/>
</dbReference>
<comment type="subcellular location">
    <subcellularLocation>
        <location evidence="2">Membrane</location>
    </subcellularLocation>
</comment>
<evidence type="ECO:0000256" key="1">
    <source>
        <dbReference type="ARBA" id="ARBA00000085"/>
    </source>
</evidence>
<evidence type="ECO:0000256" key="11">
    <source>
        <dbReference type="ARBA" id="ARBA00023306"/>
    </source>
</evidence>
<dbReference type="KEGG" id="mhor:MSHOH_1535"/>
<evidence type="ECO:0000259" key="16">
    <source>
        <dbReference type="PROSITE" id="PS50885"/>
    </source>
</evidence>
<evidence type="ECO:0000313" key="18">
    <source>
        <dbReference type="Proteomes" id="UP000033101"/>
    </source>
</evidence>
<dbReference type="Gene3D" id="1.10.287.130">
    <property type="match status" value="1"/>
</dbReference>
<keyword evidence="6" id="KW-0547">Nucleotide-binding</keyword>
<feature type="domain" description="PAC" evidence="15">
    <location>
        <begin position="433"/>
        <end position="486"/>
    </location>
</feature>
<keyword evidence="11" id="KW-0131">Cell cycle</keyword>
<keyword evidence="5" id="KW-0808">Transferase</keyword>
<dbReference type="InterPro" id="IPR036097">
    <property type="entry name" value="HisK_dim/P_sf"/>
</dbReference>
<dbReference type="PANTHER" id="PTHR43047:SF72">
    <property type="entry name" value="OSMOSENSING HISTIDINE PROTEIN KINASE SLN1"/>
    <property type="match status" value="1"/>
</dbReference>
<dbReference type="PROSITE" id="PS50885">
    <property type="entry name" value="HAMP"/>
    <property type="match status" value="1"/>
</dbReference>
<dbReference type="STRING" id="1434110.MSHOH_1535"/>
<dbReference type="InterPro" id="IPR035965">
    <property type="entry name" value="PAS-like_dom_sf"/>
</dbReference>
<dbReference type="InterPro" id="IPR003660">
    <property type="entry name" value="HAMP_dom"/>
</dbReference>
<dbReference type="SUPFAM" id="SSF55874">
    <property type="entry name" value="ATPase domain of HSP90 chaperone/DNA topoisomerase II/histidine kinase"/>
    <property type="match status" value="1"/>
</dbReference>
<dbReference type="InterPro" id="IPR036890">
    <property type="entry name" value="HATPase_C_sf"/>
</dbReference>
<keyword evidence="12" id="KW-0812">Transmembrane</keyword>
<dbReference type="Pfam" id="PF08448">
    <property type="entry name" value="PAS_4"/>
    <property type="match status" value="1"/>
</dbReference>
<evidence type="ECO:0000256" key="5">
    <source>
        <dbReference type="ARBA" id="ARBA00022679"/>
    </source>
</evidence>
<evidence type="ECO:0000313" key="17">
    <source>
        <dbReference type="EMBL" id="AKB78018.1"/>
    </source>
</evidence>
<dbReference type="EMBL" id="CP009516">
    <property type="protein sequence ID" value="AKB78018.1"/>
    <property type="molecule type" value="Genomic_DNA"/>
</dbReference>
<dbReference type="GO" id="GO:0000155">
    <property type="term" value="F:phosphorelay sensor kinase activity"/>
    <property type="evidence" value="ECO:0007669"/>
    <property type="project" value="InterPro"/>
</dbReference>
<keyword evidence="9" id="KW-0902">Two-component regulatory system</keyword>
<dbReference type="Pfam" id="PF02518">
    <property type="entry name" value="HATPase_c"/>
    <property type="match status" value="1"/>
</dbReference>
<dbReference type="GO" id="GO:0009927">
    <property type="term" value="F:histidine phosphotransfer kinase activity"/>
    <property type="evidence" value="ECO:0007669"/>
    <property type="project" value="TreeGrafter"/>
</dbReference>
<dbReference type="GO" id="GO:0005886">
    <property type="term" value="C:plasma membrane"/>
    <property type="evidence" value="ECO:0007669"/>
    <property type="project" value="TreeGrafter"/>
</dbReference>
<dbReference type="AlphaFoldDB" id="A0A0E3SEU1"/>
<comment type="catalytic activity">
    <reaction evidence="1">
        <text>ATP + protein L-histidine = ADP + protein N-phospho-L-histidine.</text>
        <dbReference type="EC" id="2.7.13.3"/>
    </reaction>
</comment>
<dbReference type="PROSITE" id="PS50112">
    <property type="entry name" value="PAS"/>
    <property type="match status" value="1"/>
</dbReference>
<dbReference type="InterPro" id="IPR000014">
    <property type="entry name" value="PAS"/>
</dbReference>
<feature type="domain" description="Histidine kinase" evidence="13">
    <location>
        <begin position="504"/>
        <end position="723"/>
    </location>
</feature>
<gene>
    <name evidence="17" type="ORF">MSHOH_1535</name>
</gene>
<feature type="transmembrane region" description="Helical" evidence="12">
    <location>
        <begin position="279"/>
        <end position="301"/>
    </location>
</feature>
<evidence type="ECO:0000259" key="14">
    <source>
        <dbReference type="PROSITE" id="PS50112"/>
    </source>
</evidence>
<reference evidence="17 18" key="1">
    <citation type="submission" date="2014-07" db="EMBL/GenBank/DDBJ databases">
        <title>Methanogenic archaea and the global carbon cycle.</title>
        <authorList>
            <person name="Henriksen J.R."/>
            <person name="Luke J."/>
            <person name="Reinhart S."/>
            <person name="Benedict M.N."/>
            <person name="Youngblut N.D."/>
            <person name="Metcalf M.E."/>
            <person name="Whitaker R.J."/>
            <person name="Metcalf W.W."/>
        </authorList>
    </citation>
    <scope>NUCLEOTIDE SEQUENCE [LARGE SCALE GENOMIC DNA]</scope>
    <source>
        <strain evidence="17 18">HB-1</strain>
    </source>
</reference>
<dbReference type="Gene3D" id="3.30.565.10">
    <property type="entry name" value="Histidine kinase-like ATPase, C-terminal domain"/>
    <property type="match status" value="1"/>
</dbReference>
<dbReference type="InterPro" id="IPR003594">
    <property type="entry name" value="HATPase_dom"/>
</dbReference>
<dbReference type="FunFam" id="3.30.565.10:FF:000010">
    <property type="entry name" value="Sensor histidine kinase RcsC"/>
    <property type="match status" value="1"/>
</dbReference>
<dbReference type="Gene3D" id="6.10.340.10">
    <property type="match status" value="1"/>
</dbReference>
<keyword evidence="8" id="KW-0067">ATP-binding</keyword>
<dbReference type="PROSITE" id="PS50109">
    <property type="entry name" value="HIS_KIN"/>
    <property type="match status" value="1"/>
</dbReference>
<dbReference type="PATRIC" id="fig|1434110.4.peg.1922"/>
<dbReference type="CDD" id="cd16922">
    <property type="entry name" value="HATPase_EvgS-ArcB-TorS-like"/>
    <property type="match status" value="1"/>
</dbReference>
<dbReference type="InterPro" id="IPR005467">
    <property type="entry name" value="His_kinase_dom"/>
</dbReference>
<evidence type="ECO:0000259" key="13">
    <source>
        <dbReference type="PROSITE" id="PS50109"/>
    </source>
</evidence>
<name>A0A0E3SEU1_9EURY</name>
<keyword evidence="10 12" id="KW-0472">Membrane</keyword>
<dbReference type="Proteomes" id="UP000033101">
    <property type="component" value="Chromosome"/>
</dbReference>
<dbReference type="CDD" id="cd00130">
    <property type="entry name" value="PAS"/>
    <property type="match status" value="1"/>
</dbReference>
<dbReference type="SMART" id="SM00388">
    <property type="entry name" value="HisKA"/>
    <property type="match status" value="1"/>
</dbReference>
<sequence>MNVSDKTLIIICLIFAFLIAISGAASRTILLSGYLDLEEQDINEKLELVESSFASEISRISSLNHEWASWDKTFEFMESGNPAYINSYLTDEIFSEAGINLVLYVSNSEEIVYEKAIDPETGEPLQMPSELLKMVNEDKSLLARHPGDQKNGLVRTENGPLIVSSRPILTSKDSGPVMGTLIMGRYVDNALLNKITSIPGIRITLGDIRDFEPGSTSYFEDRLLFQDPDIEVYEQHSIEIIDEKWIAGYVIIKDFEEEPGILIKVNSPRTLYAQGKRNLIFFIIIFCLACIIVAIATNYLLKRLIISNLTEIESFVTDIRKENNLSKRLEIKGGDEFIRLSKGINSMLQDLEFSQKEVMHREGEKHALLNSLREVLIYLDSDLRIVWTNSKVGEYFGENAEAITGQTHHELWGDKSSLLAPFVRKALKNGKNQSFEINVRDKDSWAGETWSVTIGSVRDKEGKLIGAVESILDITEVKKSEEKMLQAKILAENANRSKSEFLSNMSHELRTPLNSVIGFADLLREESFGPLNEKQRKFIDNISTSGKHLLRLINEILDLSKIEAGKMEFKCMEFSVKEKFDEVRNILFPVFSKKKIKVEFEIEEGITTIYSDEGKFVQILYNLVSNAIKFTEESGRVRVSARKTEDMLQLSVKDTGIGITEEDLMRIFHPFVQVDSFSTRKHEGTGLGLALVDQMVKLMDGEIHVFSQPGIGSEFICMIPLIGHDREQKRL</sequence>
<evidence type="ECO:0000256" key="9">
    <source>
        <dbReference type="ARBA" id="ARBA00023012"/>
    </source>
</evidence>
<dbReference type="GeneID" id="24830740"/>
<dbReference type="NCBIfam" id="TIGR00229">
    <property type="entry name" value="sensory_box"/>
    <property type="match status" value="1"/>
</dbReference>
<evidence type="ECO:0000256" key="10">
    <source>
        <dbReference type="ARBA" id="ARBA00023136"/>
    </source>
</evidence>
<dbReference type="SMART" id="SM00387">
    <property type="entry name" value="HATPase_c"/>
    <property type="match status" value="1"/>
</dbReference>
<proteinExistence type="predicted"/>
<evidence type="ECO:0000256" key="4">
    <source>
        <dbReference type="ARBA" id="ARBA00022553"/>
    </source>
</evidence>
<evidence type="ECO:0000259" key="15">
    <source>
        <dbReference type="PROSITE" id="PS50113"/>
    </source>
</evidence>
<dbReference type="InterPro" id="IPR004358">
    <property type="entry name" value="Sig_transdc_His_kin-like_C"/>
</dbReference>
<evidence type="ECO:0000256" key="7">
    <source>
        <dbReference type="ARBA" id="ARBA00022777"/>
    </source>
</evidence>
<feature type="domain" description="PAS" evidence="14">
    <location>
        <begin position="361"/>
        <end position="430"/>
    </location>
</feature>
<dbReference type="InterPro" id="IPR013656">
    <property type="entry name" value="PAS_4"/>
</dbReference>
<keyword evidence="4" id="KW-0597">Phosphoprotein</keyword>
<dbReference type="CDD" id="cd06225">
    <property type="entry name" value="HAMP"/>
    <property type="match status" value="1"/>
</dbReference>
<evidence type="ECO:0000256" key="2">
    <source>
        <dbReference type="ARBA" id="ARBA00004370"/>
    </source>
</evidence>
<evidence type="ECO:0000256" key="3">
    <source>
        <dbReference type="ARBA" id="ARBA00012438"/>
    </source>
</evidence>
<keyword evidence="18" id="KW-1185">Reference proteome</keyword>
<evidence type="ECO:0000256" key="6">
    <source>
        <dbReference type="ARBA" id="ARBA00022741"/>
    </source>
</evidence>
<keyword evidence="7" id="KW-0418">Kinase</keyword>
<evidence type="ECO:0000256" key="8">
    <source>
        <dbReference type="ARBA" id="ARBA00022840"/>
    </source>
</evidence>
<dbReference type="Pfam" id="PF05228">
    <property type="entry name" value="CHASE4"/>
    <property type="match status" value="1"/>
</dbReference>
<dbReference type="PANTHER" id="PTHR43047">
    <property type="entry name" value="TWO-COMPONENT HISTIDINE PROTEIN KINASE"/>
    <property type="match status" value="1"/>
</dbReference>
<dbReference type="CDD" id="cd00082">
    <property type="entry name" value="HisKA"/>
    <property type="match status" value="1"/>
</dbReference>
<protein>
    <recommendedName>
        <fullName evidence="3">histidine kinase</fullName>
        <ecNumber evidence="3">2.7.13.3</ecNumber>
    </recommendedName>
</protein>
<dbReference type="RefSeq" id="WP_048138805.1">
    <property type="nucleotide sequence ID" value="NZ_CP009516.1"/>
</dbReference>
<accession>A0A0E3SEU1</accession>
<dbReference type="PROSITE" id="PS50113">
    <property type="entry name" value="PAC"/>
    <property type="match status" value="1"/>
</dbReference>
<dbReference type="InterPro" id="IPR000700">
    <property type="entry name" value="PAS-assoc_C"/>
</dbReference>
<evidence type="ECO:0000256" key="12">
    <source>
        <dbReference type="SAM" id="Phobius"/>
    </source>
</evidence>